<dbReference type="InterPro" id="IPR000895">
    <property type="entry name" value="Transthyretin/HIU_hydrolase"/>
</dbReference>
<keyword evidence="7 10" id="KW-0659">Purine metabolism</keyword>
<evidence type="ECO:0000256" key="6">
    <source>
        <dbReference type="ARBA" id="ARBA00017539"/>
    </source>
</evidence>
<dbReference type="Proteomes" id="UP000013165">
    <property type="component" value="Unassembled WGS sequence"/>
</dbReference>
<keyword evidence="13" id="KW-1185">Reference proteome</keyword>
<dbReference type="HOGENOM" id="CLU_115536_1_0_6"/>
<evidence type="ECO:0000256" key="2">
    <source>
        <dbReference type="ARBA" id="ARBA00002704"/>
    </source>
</evidence>
<dbReference type="InterPro" id="IPR014306">
    <property type="entry name" value="Hydroxyisourate_hydrolase"/>
</dbReference>
<dbReference type="RefSeq" id="WP_004579167.1">
    <property type="nucleotide sequence ID" value="NZ_AP028878.1"/>
</dbReference>
<sequence length="114" mass="12399">MSERSPITTHILDLGSGRPAAGVAVTLEGQNGNEWTPIANGATDDDGRIGQWFEGPLASGLYRLTFATGAYFEAQGKPCFYPQVTIDFSVSADQDHYHVPLLLNQWGYSTYRGS</sequence>
<keyword evidence="8 10" id="KW-0378">Hydrolase</keyword>
<dbReference type="SUPFAM" id="SSF49472">
    <property type="entry name" value="Transthyretin (synonym: prealbumin)"/>
    <property type="match status" value="1"/>
</dbReference>
<evidence type="ECO:0000256" key="4">
    <source>
        <dbReference type="ARBA" id="ARBA00011881"/>
    </source>
</evidence>
<evidence type="ECO:0000313" key="12">
    <source>
        <dbReference type="EMBL" id="ENO14870.1"/>
    </source>
</evidence>
<dbReference type="GO" id="GO:0033971">
    <property type="term" value="F:hydroxyisourate hydrolase activity"/>
    <property type="evidence" value="ECO:0007669"/>
    <property type="project" value="UniProtKB-EC"/>
</dbReference>
<evidence type="ECO:0000313" key="13">
    <source>
        <dbReference type="Proteomes" id="UP000013165"/>
    </source>
</evidence>
<dbReference type="PROSITE" id="PS00768">
    <property type="entry name" value="TRANSTHYRETIN_1"/>
    <property type="match status" value="1"/>
</dbReference>
<dbReference type="STRING" id="626887.J057_05946"/>
<dbReference type="EMBL" id="APLQ01000011">
    <property type="protein sequence ID" value="ENO14870.1"/>
    <property type="molecule type" value="Genomic_DNA"/>
</dbReference>
<reference evidence="12 13" key="1">
    <citation type="journal article" date="2013" name="Genome Announc.">
        <title>Genome Sequence of the Polycyclic Aromatic Hydrocarbon-Degrading Bacterium Strain Marinobacter nanhaiticus D15-8WT.</title>
        <authorList>
            <person name="Cui Z."/>
            <person name="Gao W."/>
            <person name="Li Q."/>
            <person name="Xu G."/>
            <person name="Zheng L."/>
        </authorList>
    </citation>
    <scope>NUCLEOTIDE SEQUENCE [LARGE SCALE GENOMIC DNA]</scope>
    <source>
        <strain evidence="12 13">D15-8W</strain>
    </source>
</reference>
<dbReference type="InterPro" id="IPR023416">
    <property type="entry name" value="Transthyretin/HIU_hydrolase_d"/>
</dbReference>
<evidence type="ECO:0000256" key="1">
    <source>
        <dbReference type="ARBA" id="ARBA00001043"/>
    </source>
</evidence>
<comment type="function">
    <text evidence="2">Catalyzes the hydrolysis of 5-hydroxyisourate (HIU) to 2-oxo-4-hydroxy-4-carboxy-5-ureidoimidazoline (OHCU).</text>
</comment>
<feature type="binding site" evidence="9">
    <location>
        <position position="48"/>
    </location>
    <ligand>
        <name>substrate</name>
    </ligand>
</feature>
<evidence type="ECO:0000259" key="11">
    <source>
        <dbReference type="Pfam" id="PF00576"/>
    </source>
</evidence>
<comment type="subunit">
    <text evidence="4 10">Homotetramer.</text>
</comment>
<dbReference type="PATRIC" id="fig|626887.3.peg.1186"/>
<organism evidence="12 13">
    <name type="scientific">Marinobacter nanhaiticus D15-8W</name>
    <dbReference type="NCBI Taxonomy" id="626887"/>
    <lineage>
        <taxon>Bacteria</taxon>
        <taxon>Pseudomonadati</taxon>
        <taxon>Pseudomonadota</taxon>
        <taxon>Gammaproteobacteria</taxon>
        <taxon>Pseudomonadales</taxon>
        <taxon>Marinobacteraceae</taxon>
        <taxon>Marinobacter</taxon>
    </lineage>
</organism>
<evidence type="ECO:0000256" key="5">
    <source>
        <dbReference type="ARBA" id="ARBA00012609"/>
    </source>
</evidence>
<comment type="similarity">
    <text evidence="3 10">Belongs to the transthyretin family. 5-hydroxyisourate hydrolase subfamily.</text>
</comment>
<proteinExistence type="inferred from homology"/>
<dbReference type="PANTHER" id="PTHR10395:SF7">
    <property type="entry name" value="5-HYDROXYISOURATE HYDROLASE"/>
    <property type="match status" value="1"/>
</dbReference>
<evidence type="ECO:0000256" key="7">
    <source>
        <dbReference type="ARBA" id="ARBA00022631"/>
    </source>
</evidence>
<dbReference type="GO" id="GO:0006144">
    <property type="term" value="P:purine nucleobase metabolic process"/>
    <property type="evidence" value="ECO:0007669"/>
    <property type="project" value="UniProtKB-KW"/>
</dbReference>
<dbReference type="PRINTS" id="PR00189">
    <property type="entry name" value="TRNSTHYRETIN"/>
</dbReference>
<dbReference type="eggNOG" id="COG2351">
    <property type="taxonomic scope" value="Bacteria"/>
</dbReference>
<dbReference type="InterPro" id="IPR023418">
    <property type="entry name" value="Thyroxine_BS"/>
</dbReference>
<evidence type="ECO:0000256" key="10">
    <source>
        <dbReference type="RuleBase" id="RU361270"/>
    </source>
</evidence>
<dbReference type="CDD" id="cd05822">
    <property type="entry name" value="TLP_HIUase"/>
    <property type="match status" value="1"/>
</dbReference>
<accession>N6VX92</accession>
<dbReference type="InterPro" id="IPR036817">
    <property type="entry name" value="Transthyretin/HIU_hydrolase_sf"/>
</dbReference>
<dbReference type="PANTHER" id="PTHR10395">
    <property type="entry name" value="URICASE AND TRANSTHYRETIN-RELATED"/>
    <property type="match status" value="1"/>
</dbReference>
<dbReference type="Pfam" id="PF00576">
    <property type="entry name" value="Transthyretin"/>
    <property type="match status" value="1"/>
</dbReference>
<dbReference type="AlphaFoldDB" id="N6VX92"/>
<feature type="binding site" evidence="9">
    <location>
        <position position="111"/>
    </location>
    <ligand>
        <name>substrate</name>
    </ligand>
</feature>
<name>N6VX92_9GAMM</name>
<comment type="catalytic activity">
    <reaction evidence="1 10">
        <text>5-hydroxyisourate + H2O = 5-hydroxy-2-oxo-4-ureido-2,5-dihydro-1H-imidazole-5-carboxylate + H(+)</text>
        <dbReference type="Rhea" id="RHEA:23736"/>
        <dbReference type="ChEBI" id="CHEBI:15377"/>
        <dbReference type="ChEBI" id="CHEBI:15378"/>
        <dbReference type="ChEBI" id="CHEBI:18072"/>
        <dbReference type="ChEBI" id="CHEBI:58639"/>
        <dbReference type="EC" id="3.5.2.17"/>
    </reaction>
</comment>
<dbReference type="Gene3D" id="2.60.40.180">
    <property type="entry name" value="Transthyretin/hydroxyisourate hydrolase domain"/>
    <property type="match status" value="1"/>
</dbReference>
<comment type="caution">
    <text evidence="12">The sequence shown here is derived from an EMBL/GenBank/DDBJ whole genome shotgun (WGS) entry which is preliminary data.</text>
</comment>
<gene>
    <name evidence="12" type="primary">uraH</name>
    <name evidence="12" type="ORF">J057_05946</name>
</gene>
<dbReference type="NCBIfam" id="TIGR02962">
    <property type="entry name" value="hdxy_isourate"/>
    <property type="match status" value="1"/>
</dbReference>
<dbReference type="OrthoDB" id="9792386at2"/>
<protein>
    <recommendedName>
        <fullName evidence="6 10">5-hydroxyisourate hydrolase</fullName>
        <shortName evidence="10">HIU hydrolase</shortName>
        <shortName evidence="10">HIUHase</shortName>
        <ecNumber evidence="5 10">3.5.2.17</ecNumber>
    </recommendedName>
</protein>
<dbReference type="EC" id="3.5.2.17" evidence="5 10"/>
<evidence type="ECO:0000256" key="9">
    <source>
        <dbReference type="PIRSR" id="PIRSR600895-51"/>
    </source>
</evidence>
<evidence type="ECO:0000256" key="3">
    <source>
        <dbReference type="ARBA" id="ARBA00009850"/>
    </source>
</evidence>
<feature type="domain" description="Transthyretin/hydroxyisourate hydrolase" evidence="11">
    <location>
        <begin position="7"/>
        <end position="113"/>
    </location>
</feature>
<evidence type="ECO:0000256" key="8">
    <source>
        <dbReference type="ARBA" id="ARBA00022801"/>
    </source>
</evidence>
<feature type="binding site" evidence="9">
    <location>
        <position position="10"/>
    </location>
    <ligand>
        <name>substrate</name>
    </ligand>
</feature>